<dbReference type="AlphaFoldDB" id="A0A6J6MEF5"/>
<dbReference type="GO" id="GO:0003755">
    <property type="term" value="F:peptidyl-prolyl cis-trans isomerase activity"/>
    <property type="evidence" value="ECO:0007669"/>
    <property type="project" value="UniProtKB-KW"/>
</dbReference>
<dbReference type="PROSITE" id="PS51257">
    <property type="entry name" value="PROKAR_LIPOPROTEIN"/>
    <property type="match status" value="1"/>
</dbReference>
<name>A0A6J6MEF5_9ZZZZ</name>
<dbReference type="EMBL" id="CAFBPA010000007">
    <property type="protein sequence ID" value="CAB4994494.1"/>
    <property type="molecule type" value="Genomic_DNA"/>
</dbReference>
<dbReference type="Pfam" id="PF00254">
    <property type="entry name" value="FKBP_C"/>
    <property type="match status" value="1"/>
</dbReference>
<dbReference type="SUPFAM" id="SSF54534">
    <property type="entry name" value="FKBP-like"/>
    <property type="match status" value="1"/>
</dbReference>
<evidence type="ECO:0000256" key="2">
    <source>
        <dbReference type="ARBA" id="ARBA00013194"/>
    </source>
</evidence>
<dbReference type="PANTHER" id="PTHR43811">
    <property type="entry name" value="FKBP-TYPE PEPTIDYL-PROLYL CIS-TRANS ISOMERASE FKPA"/>
    <property type="match status" value="1"/>
</dbReference>
<reference evidence="6" key="1">
    <citation type="submission" date="2020-05" db="EMBL/GenBank/DDBJ databases">
        <authorList>
            <person name="Chiriac C."/>
            <person name="Salcher M."/>
            <person name="Ghai R."/>
            <person name="Kavagutti S V."/>
        </authorList>
    </citation>
    <scope>NUCLEOTIDE SEQUENCE</scope>
</reference>
<dbReference type="InterPro" id="IPR001179">
    <property type="entry name" value="PPIase_FKBP_dom"/>
</dbReference>
<keyword evidence="3" id="KW-0697">Rotamase</keyword>
<accession>A0A6J6MEF5</accession>
<keyword evidence="4" id="KW-0413">Isomerase</keyword>
<evidence type="ECO:0000256" key="4">
    <source>
        <dbReference type="ARBA" id="ARBA00023235"/>
    </source>
</evidence>
<dbReference type="InterPro" id="IPR046357">
    <property type="entry name" value="PPIase_dom_sf"/>
</dbReference>
<organism evidence="6">
    <name type="scientific">freshwater metagenome</name>
    <dbReference type="NCBI Taxonomy" id="449393"/>
    <lineage>
        <taxon>unclassified sequences</taxon>
        <taxon>metagenomes</taxon>
        <taxon>ecological metagenomes</taxon>
    </lineage>
</organism>
<dbReference type="PANTHER" id="PTHR43811:SF19">
    <property type="entry name" value="39 KDA FK506-BINDING NUCLEAR PROTEIN"/>
    <property type="match status" value="1"/>
</dbReference>
<evidence type="ECO:0000256" key="3">
    <source>
        <dbReference type="ARBA" id="ARBA00023110"/>
    </source>
</evidence>
<evidence type="ECO:0000259" key="5">
    <source>
        <dbReference type="PROSITE" id="PS50059"/>
    </source>
</evidence>
<dbReference type="EMBL" id="CAEZWW010000059">
    <property type="protein sequence ID" value="CAB4671254.1"/>
    <property type="molecule type" value="Genomic_DNA"/>
</dbReference>
<dbReference type="Gene3D" id="3.10.50.40">
    <property type="match status" value="1"/>
</dbReference>
<evidence type="ECO:0000313" key="6">
    <source>
        <dbReference type="EMBL" id="CAB4671254.1"/>
    </source>
</evidence>
<evidence type="ECO:0000313" key="7">
    <source>
        <dbReference type="EMBL" id="CAB4994494.1"/>
    </source>
</evidence>
<gene>
    <name evidence="6" type="ORF">UFOPK2310_00625</name>
    <name evidence="7" type="ORF">UFOPK4043_00097</name>
</gene>
<protein>
    <recommendedName>
        <fullName evidence="2">peptidylprolyl isomerase</fullName>
        <ecNumber evidence="2">5.2.1.8</ecNumber>
    </recommendedName>
</protein>
<evidence type="ECO:0000256" key="1">
    <source>
        <dbReference type="ARBA" id="ARBA00000971"/>
    </source>
</evidence>
<dbReference type="EC" id="5.2.1.8" evidence="2"/>
<feature type="domain" description="PPIase FKBP-type" evidence="5">
    <location>
        <begin position="115"/>
        <end position="205"/>
    </location>
</feature>
<comment type="catalytic activity">
    <reaction evidence="1">
        <text>[protein]-peptidylproline (omega=180) = [protein]-peptidylproline (omega=0)</text>
        <dbReference type="Rhea" id="RHEA:16237"/>
        <dbReference type="Rhea" id="RHEA-COMP:10747"/>
        <dbReference type="Rhea" id="RHEA-COMP:10748"/>
        <dbReference type="ChEBI" id="CHEBI:83833"/>
        <dbReference type="ChEBI" id="CHEBI:83834"/>
        <dbReference type="EC" id="5.2.1.8"/>
    </reaction>
</comment>
<sequence length="205" mass="20366">MRTSRKLFSLTAVAALGISLILSGCSSGTSSDPVTSSAPATDAASAPFATTDCAVAQPPVPEQSAPMDGQELDGVVVQLDPAGVPTVTVAATAAAATELGSVDLVVGDGAPVELGATVEVNYCGIGLSSRNMFDSSWARGAPAAFPLTPGGLIQGWTDGLPGMKVGGERLLLIPGSLGYGPTPPQGSGIEPDETLIFIVQVTAVS</sequence>
<dbReference type="PROSITE" id="PS50059">
    <property type="entry name" value="FKBP_PPIASE"/>
    <property type="match status" value="1"/>
</dbReference>
<proteinExistence type="predicted"/>